<dbReference type="STRING" id="579105.SAMN04488096_10770"/>
<dbReference type="Proteomes" id="UP000184225">
    <property type="component" value="Unassembled WGS sequence"/>
</dbReference>
<sequence>MKKFLLGVVVALVCLLGYQYFKNEWQEKEDLLEASNLIEQEIKNVSKLVVSEGSYAKIYNYENKESFVFKFLSARKKALILVNAKATVSYDLRALTYHIDQENKTLTITSIPEPELSINPDIKYYDVTQDYLNQFDEKDYNKIKTRINTDLKKQINNSVLVKNAENRLISELQKLFVLTNSMGWTIKYNQEQLNSQEDFKSIKD</sequence>
<reference evidence="1 2" key="1">
    <citation type="submission" date="2016-11" db="EMBL/GenBank/DDBJ databases">
        <authorList>
            <person name="Jaros S."/>
            <person name="Januszkiewicz K."/>
            <person name="Wedrychowicz H."/>
        </authorList>
    </citation>
    <scope>NUCLEOTIDE SEQUENCE [LARGE SCALE GENOMIC DNA]</scope>
    <source>
        <strain evidence="1 2">DSM 21425</strain>
    </source>
</reference>
<proteinExistence type="predicted"/>
<evidence type="ECO:0000313" key="2">
    <source>
        <dbReference type="Proteomes" id="UP000184225"/>
    </source>
</evidence>
<accession>A0A1M6G1C1</accession>
<keyword evidence="2" id="KW-1185">Reference proteome</keyword>
<dbReference type="OrthoDB" id="5700441at2"/>
<organism evidence="1 2">
    <name type="scientific">Mesonia phycicola</name>
    <dbReference type="NCBI Taxonomy" id="579105"/>
    <lineage>
        <taxon>Bacteria</taxon>
        <taxon>Pseudomonadati</taxon>
        <taxon>Bacteroidota</taxon>
        <taxon>Flavobacteriia</taxon>
        <taxon>Flavobacteriales</taxon>
        <taxon>Flavobacteriaceae</taxon>
        <taxon>Mesonia</taxon>
    </lineage>
</organism>
<name>A0A1M6G1C1_9FLAO</name>
<dbReference type="EMBL" id="FQYY01000007">
    <property type="protein sequence ID" value="SHJ03723.1"/>
    <property type="molecule type" value="Genomic_DNA"/>
</dbReference>
<evidence type="ECO:0008006" key="3">
    <source>
        <dbReference type="Google" id="ProtNLM"/>
    </source>
</evidence>
<protein>
    <recommendedName>
        <fullName evidence="3">DUF4230 domain-containing protein</fullName>
    </recommendedName>
</protein>
<dbReference type="RefSeq" id="WP_073151967.1">
    <property type="nucleotide sequence ID" value="NZ_FQYY01000007.1"/>
</dbReference>
<dbReference type="Pfam" id="PF14014">
    <property type="entry name" value="DUF4230"/>
    <property type="match status" value="1"/>
</dbReference>
<evidence type="ECO:0000313" key="1">
    <source>
        <dbReference type="EMBL" id="SHJ03723.1"/>
    </source>
</evidence>
<dbReference type="InterPro" id="IPR025324">
    <property type="entry name" value="DUF4230"/>
</dbReference>
<dbReference type="AlphaFoldDB" id="A0A1M6G1C1"/>
<gene>
    <name evidence="1" type="ORF">SAMN04488096_10770</name>
</gene>